<gene>
    <name evidence="1" type="ORF">IC609_03955</name>
</gene>
<reference evidence="1" key="1">
    <citation type="submission" date="2020-09" db="EMBL/GenBank/DDBJ databases">
        <title>Genome seq and assembly of Limnohabitants sp.</title>
        <authorList>
            <person name="Chhetri G."/>
        </authorList>
    </citation>
    <scope>NUCLEOTIDE SEQUENCE</scope>
    <source>
        <strain evidence="1">JUR4</strain>
    </source>
</reference>
<keyword evidence="2" id="KW-1185">Reference proteome</keyword>
<dbReference type="SUPFAM" id="SSF51120">
    <property type="entry name" value="beta-Roll"/>
    <property type="match status" value="1"/>
</dbReference>
<dbReference type="AlphaFoldDB" id="A0A927IKJ1"/>
<comment type="caution">
    <text evidence="1">The sequence shown here is derived from an EMBL/GenBank/DDBJ whole genome shotgun (WGS) entry which is preliminary data.</text>
</comment>
<organism evidence="1 2">
    <name type="scientific">Limnohabitans radicicola</name>
    <dbReference type="NCBI Taxonomy" id="2771427"/>
    <lineage>
        <taxon>Bacteria</taxon>
        <taxon>Pseudomonadati</taxon>
        <taxon>Pseudomonadota</taxon>
        <taxon>Betaproteobacteria</taxon>
        <taxon>Burkholderiales</taxon>
        <taxon>Comamonadaceae</taxon>
        <taxon>Limnohabitans</taxon>
    </lineage>
</organism>
<dbReference type="GO" id="GO:0005509">
    <property type="term" value="F:calcium ion binding"/>
    <property type="evidence" value="ECO:0007669"/>
    <property type="project" value="InterPro"/>
</dbReference>
<evidence type="ECO:0000313" key="1">
    <source>
        <dbReference type="EMBL" id="MBD8049688.1"/>
    </source>
</evidence>
<protein>
    <submittedName>
        <fullName evidence="1">VCBS repeat-containing protein</fullName>
    </submittedName>
</protein>
<dbReference type="InterPro" id="IPR028994">
    <property type="entry name" value="Integrin_alpha_N"/>
</dbReference>
<accession>A0A927IKJ1</accession>
<name>A0A927IKJ1_9BURK</name>
<dbReference type="RefSeq" id="WP_191818140.1">
    <property type="nucleotide sequence ID" value="NZ_JACYFT010000001.1"/>
</dbReference>
<dbReference type="InterPro" id="IPR001343">
    <property type="entry name" value="Hemolysn_Ca-bd"/>
</dbReference>
<dbReference type="InterPro" id="IPR011049">
    <property type="entry name" value="Serralysin-like_metalloprot_C"/>
</dbReference>
<evidence type="ECO:0000313" key="2">
    <source>
        <dbReference type="Proteomes" id="UP000647424"/>
    </source>
</evidence>
<sequence>MADIYNGTDGDDTIDQNTLRLANYVRIYPGSGDDKVTVSYAFVQGDAGNDLITDLTGASIVDYFASPMGIRADLTTGRVADGYGTTDILINVHELQGSNFNDVIVGSDSNDSFSLNRGDDHLDGGAGIDQLNMFYAIDNYDIQYKNGQLTVANKDVNASDAGLKTLVSVEKIRFAGKSVPVRELFPEMSNTSSYQFKRGAVPDLYNLYHWGGWNTASVAVNSILTPDINHDGKMDIVAQLWQRVPEGGMATELATPNRLVILESQSDGTYKDTTATRFNTTSAVVLGGQLGGVGIADSGDINKDGQIDFIFALNRDDGRAGTLTSGNSYPTAIMSKPDGTYEIQNIGAPVWNYFTQLINVNGNYQAWFSQIGHINSTINYGTYPGGWVDGVPAYQYDVVTKNWTISSQPPISSSFNVLPEFVSNGKVNRIFTMLADSSKAVDMSTSAPGLAYLSVYAALMDQDATGQWRVSSSSNPFNYVPKQFKLNSQTVTGQVGFDGEDTFALVEYFFRPGSLEIFPGSGQVVMATRTMLALSKDATSGALTATGNDAVKMDFYSAKQDQIARLPIKIVGMQEDVYSWAYSYLDINNDGLTDIAQQGWNHVTQTGGAPNVYLNTGAGVFVHLDPSLFPKAPDYWNKPGMSQFLDANGDGIYDLLYYPAYAEAQYIPDTNWELFEATSTLSNDAYKESIAIADRFESPLIKTWAGDDTVAGVNIHQGSNQIDLGSGFDTVQYASKSSNFTLAVDGNHLWHVKSNVFDDALRHVEKIQFLDRSVIIESKPHGSYADLPVGLYQFFITAFNAAPGVTYMDQLAAAYRAGMSVKQIVDVFTTKSQFTDVYPTSLSHGQLAQALVNNIVKTSASDVTKQQAVKDITDALDSPGWTVGRVIYQVFGNLANFAYSDATWGNTAKQFANEIAVAKTYTDTLSQSTTDLATLRSVMAPVSHLSDVSTPELQISLIGQALLG</sequence>
<dbReference type="Gene3D" id="2.150.10.10">
    <property type="entry name" value="Serralysin-like metalloprotease, C-terminal"/>
    <property type="match status" value="1"/>
</dbReference>
<proteinExistence type="predicted"/>
<dbReference type="Proteomes" id="UP000647424">
    <property type="component" value="Unassembled WGS sequence"/>
</dbReference>
<dbReference type="Pfam" id="PF00353">
    <property type="entry name" value="HemolysinCabind"/>
    <property type="match status" value="1"/>
</dbReference>
<dbReference type="SUPFAM" id="SSF69318">
    <property type="entry name" value="Integrin alpha N-terminal domain"/>
    <property type="match status" value="1"/>
</dbReference>
<dbReference type="EMBL" id="JACYFT010000001">
    <property type="protein sequence ID" value="MBD8049688.1"/>
    <property type="molecule type" value="Genomic_DNA"/>
</dbReference>